<evidence type="ECO:0000256" key="1">
    <source>
        <dbReference type="ARBA" id="ARBA00022448"/>
    </source>
</evidence>
<protein>
    <submittedName>
        <fullName evidence="3">Secretion protein HlyD family protein</fullName>
    </submittedName>
</protein>
<dbReference type="RefSeq" id="WP_034629532.1">
    <property type="nucleotide sequence ID" value="NZ_AXNT01000059.1"/>
</dbReference>
<sequence>MGVTRRIIFPTVRIVLWAVIAVALVKLAFAGSEVTTTSDALVPSGQITEQYVEVGTGTITNAVTVQGAVVADPATAVKATMAGTVTKLLATNGQAVAADTPVLEVTLETPVEPTTTTNAETGEQTVKQNKPKIKRETVKAGTAGTLTLTALKDQVVAVGDPIGSVSPGTLSVSGTLTPEQQYRLLGAPPEAQVTLKGGPAPFTCTGLRLGAAAQPPATAPDATTVGAPGAPAEPVSGTVTCAVPAGVTAFAGLGADIAITNGTAENAVVVPVSSVQGSVQKGNVWVEVPDGEPEMRAVGLGLTDGENVQVTEGLAAGDKVLQFIPIGDVSGPVDCGDPMQYDPAVCGG</sequence>
<evidence type="ECO:0000313" key="3">
    <source>
        <dbReference type="EMBL" id="KGM02205.1"/>
    </source>
</evidence>
<name>A0A0A0B5S7_9CELL</name>
<dbReference type="InterPro" id="IPR058627">
    <property type="entry name" value="MdtA-like_C"/>
</dbReference>
<dbReference type="EMBL" id="AXNT01000059">
    <property type="protein sequence ID" value="KGM02205.1"/>
    <property type="molecule type" value="Genomic_DNA"/>
</dbReference>
<dbReference type="AlphaFoldDB" id="A0A0A0B5S7"/>
<keyword evidence="1" id="KW-0813">Transport</keyword>
<gene>
    <name evidence="3" type="ORF">Q760_14905</name>
</gene>
<dbReference type="PANTHER" id="PTHR30097">
    <property type="entry name" value="CATION EFFLUX SYSTEM PROTEIN CUSB"/>
    <property type="match status" value="1"/>
</dbReference>
<dbReference type="OrthoDB" id="4401807at2"/>
<keyword evidence="4" id="KW-1185">Reference proteome</keyword>
<evidence type="ECO:0000259" key="2">
    <source>
        <dbReference type="Pfam" id="PF25967"/>
    </source>
</evidence>
<dbReference type="STRING" id="1408250.Q760_14905"/>
<dbReference type="Pfam" id="PF25967">
    <property type="entry name" value="RND-MFP_C"/>
    <property type="match status" value="1"/>
</dbReference>
<dbReference type="GO" id="GO:0046914">
    <property type="term" value="F:transition metal ion binding"/>
    <property type="evidence" value="ECO:0007669"/>
    <property type="project" value="TreeGrafter"/>
</dbReference>
<accession>A0A0A0B5S7</accession>
<dbReference type="InterPro" id="IPR051909">
    <property type="entry name" value="MFP_Cation_Efflux"/>
</dbReference>
<dbReference type="GO" id="GO:0030288">
    <property type="term" value="C:outer membrane-bounded periplasmic space"/>
    <property type="evidence" value="ECO:0007669"/>
    <property type="project" value="TreeGrafter"/>
</dbReference>
<dbReference type="Proteomes" id="UP000029833">
    <property type="component" value="Unassembled WGS sequence"/>
</dbReference>
<comment type="caution">
    <text evidence="3">The sequence shown here is derived from an EMBL/GenBank/DDBJ whole genome shotgun (WGS) entry which is preliminary data.</text>
</comment>
<organism evidence="3 4">
    <name type="scientific">Cellulomonas cellasea DSM 20118</name>
    <dbReference type="NCBI Taxonomy" id="1408250"/>
    <lineage>
        <taxon>Bacteria</taxon>
        <taxon>Bacillati</taxon>
        <taxon>Actinomycetota</taxon>
        <taxon>Actinomycetes</taxon>
        <taxon>Micrococcales</taxon>
        <taxon>Cellulomonadaceae</taxon>
        <taxon>Cellulomonas</taxon>
    </lineage>
</organism>
<proteinExistence type="predicted"/>
<dbReference type="Gene3D" id="2.40.420.20">
    <property type="match status" value="1"/>
</dbReference>
<feature type="domain" description="Multidrug resistance protein MdtA-like C-terminal permuted SH3" evidence="2">
    <location>
        <begin position="266"/>
        <end position="320"/>
    </location>
</feature>
<dbReference type="GO" id="GO:0060003">
    <property type="term" value="P:copper ion export"/>
    <property type="evidence" value="ECO:0007669"/>
    <property type="project" value="TreeGrafter"/>
</dbReference>
<evidence type="ECO:0000313" key="4">
    <source>
        <dbReference type="Proteomes" id="UP000029833"/>
    </source>
</evidence>
<dbReference type="GO" id="GO:0015679">
    <property type="term" value="P:plasma membrane copper ion transport"/>
    <property type="evidence" value="ECO:0007669"/>
    <property type="project" value="TreeGrafter"/>
</dbReference>
<reference evidence="3 4" key="1">
    <citation type="submission" date="2013-10" db="EMBL/GenBank/DDBJ databases">
        <authorList>
            <person name="Wang G."/>
            <person name="Zhuang W."/>
        </authorList>
    </citation>
    <scope>NUCLEOTIDE SEQUENCE [LARGE SCALE GENOMIC DNA]</scope>
    <source>
        <strain evidence="3 4">DSM 20118</strain>
    </source>
</reference>
<dbReference type="PANTHER" id="PTHR30097:SF4">
    <property type="entry name" value="SLR6042 PROTEIN"/>
    <property type="match status" value="1"/>
</dbReference>